<dbReference type="AlphaFoldDB" id="A0AAP0KEP3"/>
<gene>
    <name evidence="1" type="ORF">Syun_009540</name>
</gene>
<sequence>MVEFGDDTPFQRVKVDRVEFIDDRLQDNSSWAKVSWRVVITPHFEGAYYLIVKLHPT</sequence>
<evidence type="ECO:0000313" key="2">
    <source>
        <dbReference type="Proteomes" id="UP001420932"/>
    </source>
</evidence>
<comment type="caution">
    <text evidence="1">The sequence shown here is derived from an EMBL/GenBank/DDBJ whole genome shotgun (WGS) entry which is preliminary data.</text>
</comment>
<dbReference type="EMBL" id="JBBNAF010000004">
    <property type="protein sequence ID" value="KAK9151231.1"/>
    <property type="molecule type" value="Genomic_DNA"/>
</dbReference>
<proteinExistence type="predicted"/>
<protein>
    <submittedName>
        <fullName evidence="1">Uncharacterized protein</fullName>
    </submittedName>
</protein>
<evidence type="ECO:0000313" key="1">
    <source>
        <dbReference type="EMBL" id="KAK9151231.1"/>
    </source>
</evidence>
<organism evidence="1 2">
    <name type="scientific">Stephania yunnanensis</name>
    <dbReference type="NCBI Taxonomy" id="152371"/>
    <lineage>
        <taxon>Eukaryota</taxon>
        <taxon>Viridiplantae</taxon>
        <taxon>Streptophyta</taxon>
        <taxon>Embryophyta</taxon>
        <taxon>Tracheophyta</taxon>
        <taxon>Spermatophyta</taxon>
        <taxon>Magnoliopsida</taxon>
        <taxon>Ranunculales</taxon>
        <taxon>Menispermaceae</taxon>
        <taxon>Menispermoideae</taxon>
        <taxon>Cissampelideae</taxon>
        <taxon>Stephania</taxon>
    </lineage>
</organism>
<keyword evidence="2" id="KW-1185">Reference proteome</keyword>
<dbReference type="Proteomes" id="UP001420932">
    <property type="component" value="Unassembled WGS sequence"/>
</dbReference>
<accession>A0AAP0KEP3</accession>
<name>A0AAP0KEP3_9MAGN</name>
<reference evidence="1 2" key="1">
    <citation type="submission" date="2024-01" db="EMBL/GenBank/DDBJ databases">
        <title>Genome assemblies of Stephania.</title>
        <authorList>
            <person name="Yang L."/>
        </authorList>
    </citation>
    <scope>NUCLEOTIDE SEQUENCE [LARGE SCALE GENOMIC DNA]</scope>
    <source>
        <strain evidence="1">YNDBR</strain>
        <tissue evidence="1">Leaf</tissue>
    </source>
</reference>